<dbReference type="RefSeq" id="WP_167841529.1">
    <property type="nucleotide sequence ID" value="NZ_CP047628.1"/>
</dbReference>
<keyword evidence="2" id="KW-1185">Reference proteome</keyword>
<dbReference type="Pfam" id="PF09481">
    <property type="entry name" value="CRISPR_Cse1"/>
    <property type="match status" value="1"/>
</dbReference>
<evidence type="ECO:0000313" key="2">
    <source>
        <dbReference type="Proteomes" id="UP000501558"/>
    </source>
</evidence>
<dbReference type="EMBL" id="CP047628">
    <property type="protein sequence ID" value="QIW59066.1"/>
    <property type="molecule type" value="Genomic_DNA"/>
</dbReference>
<reference evidence="1 2" key="1">
    <citation type="submission" date="2019-12" db="EMBL/GenBank/DDBJ databases">
        <title>Whole genome sequences of Lactococcus raffinolactis strains isolated from sewage.</title>
        <authorList>
            <person name="Ybazeta G."/>
            <person name="Ross M."/>
            <person name="Brabant-Kirwan D."/>
            <person name="Saleh M."/>
            <person name="Dillon J.A."/>
            <person name="Splinter K."/>
            <person name="Nokhbeh R."/>
        </authorList>
    </citation>
    <scope>NUCLEOTIDE SEQUENCE [LARGE SCALE GENOMIC DNA]</scope>
    <source>
        <strain evidence="1 2">Lr_19_14</strain>
    </source>
</reference>
<protein>
    <submittedName>
        <fullName evidence="1">Type I-E CRISPR-associated protein Cse1/CasA</fullName>
    </submittedName>
</protein>
<dbReference type="Gene3D" id="1.10.132.100">
    <property type="match status" value="1"/>
</dbReference>
<dbReference type="InterPro" id="IPR013381">
    <property type="entry name" value="CRISPR-assoc_prot_Cse1"/>
</dbReference>
<organism evidence="1 2">
    <name type="scientific">Pseudolactococcus raffinolactis</name>
    <dbReference type="NCBI Taxonomy" id="1366"/>
    <lineage>
        <taxon>Bacteria</taxon>
        <taxon>Bacillati</taxon>
        <taxon>Bacillota</taxon>
        <taxon>Bacilli</taxon>
        <taxon>Lactobacillales</taxon>
        <taxon>Streptococcaceae</taxon>
        <taxon>Pseudolactococcus</taxon>
    </lineage>
</organism>
<dbReference type="Proteomes" id="UP000501558">
    <property type="component" value="Chromosome"/>
</dbReference>
<name>A0AAE6YND3_9LACT</name>
<accession>A0AAE6YND3</accession>
<sequence>MAEFNLLDEPWINVMTDDKGTTKEVSLKELFEHAHDYKSLAGETPTQDFAILRLLLAVLHTVFSRFDANGEQYEWVELDDNYKQTKSINEDDGEEYQEALLDTWRDLWEAQAFPEIIGAYLEKWRDRFYLFGGDYPFYQVTEDTLNLPVNKAKVNRISGKTIKRTLSESENKTILFSPEFDALKSKLRKSEVSRWLVLYQGVTGTGDKVKFDNQHKDQKLSKGWLYDLGGVYVSGDDLFDTLLLNLALIHPEERYIQMQHPTWEEDSNEEMLHQFREGKTLDNLAALYTNWSRAIRIPDDFEEINDFSVSIIKLPEIDHQNNFLELMTEWRFNKTGDNKDTFTPKKHSLNEQFWRSFGITFTPNNLSQRRPGIIEWIIYLKDKEVTLRHQKFNAVSMEDDGNATSWNPVNEIFDNVSFGNIISDATDGWINSIAGEVDKIKNVIDGVLWTFSNDIRVIRNLNSNEFANRTKQEAYFQVDMPFRDWLSSIQPDDSKEEKIKEWRAILRTIVKKEAQKLVDSAGNRDFIGIEDGAHVKNIFTAYNRFNWKLNEQLPKEEEEERK</sequence>
<dbReference type="AlphaFoldDB" id="A0AAE6YND3"/>
<evidence type="ECO:0000313" key="1">
    <source>
        <dbReference type="EMBL" id="QIW59066.1"/>
    </source>
</evidence>
<gene>
    <name evidence="1" type="ORF">GU334_09170</name>
</gene>
<proteinExistence type="predicted"/>